<dbReference type="PROSITE" id="PS00059">
    <property type="entry name" value="ADH_ZINC"/>
    <property type="match status" value="1"/>
</dbReference>
<evidence type="ECO:0000313" key="8">
    <source>
        <dbReference type="Proteomes" id="UP000505325"/>
    </source>
</evidence>
<dbReference type="Pfam" id="PF00107">
    <property type="entry name" value="ADH_zinc_N"/>
    <property type="match status" value="1"/>
</dbReference>
<dbReference type="PANTHER" id="PTHR42683">
    <property type="entry name" value="ALDEHYDE REDUCTASE"/>
    <property type="match status" value="1"/>
</dbReference>
<keyword evidence="4" id="KW-0560">Oxidoreductase</keyword>
<comment type="similarity">
    <text evidence="5">Belongs to the zinc-containing alcohol dehydrogenase family.</text>
</comment>
<dbReference type="InterPro" id="IPR047109">
    <property type="entry name" value="CAD-like"/>
</dbReference>
<sequence length="356" mass="38749">MKTIGYAALQSDTPLVPFSFERRPLRDNDVSIEILYSGVCHSDLHQTRNDWQEWGATVYPCIPGHEIIGRVTEIGPNVRHINIGQMVAVGTIIDSCQECDQCRRHEEQMCREFPTVTYNGRDRISGEITYGGYSKHIVVREEFVLNLPAGLDPARAAPLLCAGITVYSPLRTWNVGPGSRVGVIGIGGLGHLAVRLAAGLGAEVTVITRSEDKAAEAHKLGAEHVLLSSSSQAMKAAASSFDVIIDTIPSPHDASPYVELLDVEGALVIVGNLGKMAEFSTLPLILGRRRITGSPSGGIAETQEMLDFCGRKGILPECEIIPMQQINHAFERMERGDVKYRFVIDMSSLALSETPS</sequence>
<dbReference type="GO" id="GO:0008270">
    <property type="term" value="F:zinc ion binding"/>
    <property type="evidence" value="ECO:0007669"/>
    <property type="project" value="InterPro"/>
</dbReference>
<dbReference type="InterPro" id="IPR011032">
    <property type="entry name" value="GroES-like_sf"/>
</dbReference>
<dbReference type="InterPro" id="IPR036291">
    <property type="entry name" value="NAD(P)-bd_dom_sf"/>
</dbReference>
<dbReference type="GO" id="GO:0008106">
    <property type="term" value="F:alcohol dehydrogenase (NADP+) activity"/>
    <property type="evidence" value="ECO:0007669"/>
    <property type="project" value="UniProtKB-ARBA"/>
</dbReference>
<evidence type="ECO:0000259" key="6">
    <source>
        <dbReference type="SMART" id="SM00829"/>
    </source>
</evidence>
<dbReference type="InterPro" id="IPR002328">
    <property type="entry name" value="ADH_Zn_CS"/>
</dbReference>
<dbReference type="InterPro" id="IPR013154">
    <property type="entry name" value="ADH-like_N"/>
</dbReference>
<keyword evidence="2 5" id="KW-0479">Metal-binding</keyword>
<dbReference type="EMBL" id="CP054212">
    <property type="protein sequence ID" value="QKJ88375.1"/>
    <property type="molecule type" value="Genomic_DNA"/>
</dbReference>
<evidence type="ECO:0000256" key="4">
    <source>
        <dbReference type="ARBA" id="ARBA00023002"/>
    </source>
</evidence>
<evidence type="ECO:0000313" key="7">
    <source>
        <dbReference type="EMBL" id="QKJ88375.1"/>
    </source>
</evidence>
<evidence type="ECO:0000256" key="5">
    <source>
        <dbReference type="RuleBase" id="RU361277"/>
    </source>
</evidence>
<keyword evidence="3 5" id="KW-0862">Zinc</keyword>
<proteinExistence type="inferred from homology"/>
<evidence type="ECO:0000256" key="1">
    <source>
        <dbReference type="ARBA" id="ARBA00001947"/>
    </source>
</evidence>
<keyword evidence="8" id="KW-1185">Reference proteome</keyword>
<dbReference type="Gene3D" id="3.90.180.10">
    <property type="entry name" value="Medium-chain alcohol dehydrogenases, catalytic domain"/>
    <property type="match status" value="1"/>
</dbReference>
<dbReference type="Pfam" id="PF08240">
    <property type="entry name" value="ADH_N"/>
    <property type="match status" value="1"/>
</dbReference>
<reference evidence="7 8" key="1">
    <citation type="submission" date="2020-06" db="EMBL/GenBank/DDBJ databases">
        <title>Genome sequence of Paramixta manurensis strain PD-1.</title>
        <authorList>
            <person name="Lee C.W."/>
            <person name="Kim J."/>
        </authorList>
    </citation>
    <scope>NUCLEOTIDE SEQUENCE [LARGE SCALE GENOMIC DNA]</scope>
    <source>
        <strain evidence="7 8">PD-1</strain>
    </source>
</reference>
<organism evidence="7 8">
    <name type="scientific">Paramixta manurensis</name>
    <dbReference type="NCBI Taxonomy" id="2740817"/>
    <lineage>
        <taxon>Bacteria</taxon>
        <taxon>Pseudomonadati</taxon>
        <taxon>Pseudomonadota</taxon>
        <taxon>Gammaproteobacteria</taxon>
        <taxon>Enterobacterales</taxon>
        <taxon>Erwiniaceae</taxon>
        <taxon>Paramixta</taxon>
    </lineage>
</organism>
<dbReference type="SMART" id="SM00829">
    <property type="entry name" value="PKS_ER"/>
    <property type="match status" value="1"/>
</dbReference>
<dbReference type="RefSeq" id="WP_173636269.1">
    <property type="nucleotide sequence ID" value="NZ_CP054212.1"/>
</dbReference>
<dbReference type="InterPro" id="IPR020843">
    <property type="entry name" value="ER"/>
</dbReference>
<evidence type="ECO:0000256" key="3">
    <source>
        <dbReference type="ARBA" id="ARBA00022833"/>
    </source>
</evidence>
<feature type="domain" description="Enoyl reductase (ER)" evidence="6">
    <location>
        <begin position="7"/>
        <end position="344"/>
    </location>
</feature>
<dbReference type="SUPFAM" id="SSF50129">
    <property type="entry name" value="GroES-like"/>
    <property type="match status" value="1"/>
</dbReference>
<dbReference type="SUPFAM" id="SSF51735">
    <property type="entry name" value="NAD(P)-binding Rossmann-fold domains"/>
    <property type="match status" value="1"/>
</dbReference>
<evidence type="ECO:0000256" key="2">
    <source>
        <dbReference type="ARBA" id="ARBA00022723"/>
    </source>
</evidence>
<comment type="cofactor">
    <cofactor evidence="1 5">
        <name>Zn(2+)</name>
        <dbReference type="ChEBI" id="CHEBI:29105"/>
    </cofactor>
</comment>
<gene>
    <name evidence="7" type="ORF">PMPD1_3458</name>
</gene>
<dbReference type="Gene3D" id="3.40.50.720">
    <property type="entry name" value="NAD(P)-binding Rossmann-like Domain"/>
    <property type="match status" value="1"/>
</dbReference>
<dbReference type="KEGG" id="pmak:PMPD1_3458"/>
<dbReference type="FunFam" id="3.40.50.720:FF:000022">
    <property type="entry name" value="Cinnamyl alcohol dehydrogenase"/>
    <property type="match status" value="1"/>
</dbReference>
<dbReference type="AlphaFoldDB" id="A0A6M8UCL3"/>
<dbReference type="InterPro" id="IPR013149">
    <property type="entry name" value="ADH-like_C"/>
</dbReference>
<protein>
    <submittedName>
        <fullName evidence="7">NAD(P)-dependent alcohol dehydrogenase</fullName>
    </submittedName>
</protein>
<accession>A0A6M8UCL3</accession>
<dbReference type="Proteomes" id="UP000505325">
    <property type="component" value="Chromosome"/>
</dbReference>
<name>A0A6M8UCL3_9GAMM</name>
<dbReference type="CDD" id="cd05283">
    <property type="entry name" value="CAD1"/>
    <property type="match status" value="1"/>
</dbReference>